<accession>A0A922MV67</accession>
<reference evidence="1" key="1">
    <citation type="journal article" date="2021" name="G3 (Bethesda)">
        <title>Genome and transcriptome analysis of the beet armyworm Spodoptera exigua reveals targets for pest control. .</title>
        <authorList>
            <person name="Simon S."/>
            <person name="Breeschoten T."/>
            <person name="Jansen H.J."/>
            <person name="Dirks R.P."/>
            <person name="Schranz M.E."/>
            <person name="Ros V.I.D."/>
        </authorList>
    </citation>
    <scope>NUCLEOTIDE SEQUENCE</scope>
    <source>
        <strain evidence="1">TB_SE_WUR_2020</strain>
    </source>
</reference>
<evidence type="ECO:0000313" key="1">
    <source>
        <dbReference type="EMBL" id="KAH9643421.1"/>
    </source>
</evidence>
<sequence length="127" mass="13732">MSGLFFRNRVLAGLYMGRSDVALMVLPASAACLEGLWIPCAPAQVVVTNTARRAADGADGGRRGRRRGRDPADAVRSVAGLPRLHQLRQATTAGRRPTRPACAGDLFKFTAYCLQSIFCKRINTKSI</sequence>
<name>A0A922MV67_SPOEX</name>
<gene>
    <name evidence="1" type="ORF">HF086_016710</name>
</gene>
<protein>
    <submittedName>
        <fullName evidence="1">Uncharacterized protein</fullName>
    </submittedName>
</protein>
<dbReference type="Proteomes" id="UP000814243">
    <property type="component" value="Unassembled WGS sequence"/>
</dbReference>
<dbReference type="EMBL" id="JACEFF010000136">
    <property type="protein sequence ID" value="KAH9643421.1"/>
    <property type="molecule type" value="Genomic_DNA"/>
</dbReference>
<comment type="caution">
    <text evidence="1">The sequence shown here is derived from an EMBL/GenBank/DDBJ whole genome shotgun (WGS) entry which is preliminary data.</text>
</comment>
<proteinExistence type="predicted"/>
<dbReference type="PROSITE" id="PS51257">
    <property type="entry name" value="PROKAR_LIPOPROTEIN"/>
    <property type="match status" value="1"/>
</dbReference>
<evidence type="ECO:0000313" key="2">
    <source>
        <dbReference type="Proteomes" id="UP000814243"/>
    </source>
</evidence>
<organism evidence="1 2">
    <name type="scientific">Spodoptera exigua</name>
    <name type="common">Beet armyworm</name>
    <name type="synonym">Noctua fulgens</name>
    <dbReference type="NCBI Taxonomy" id="7107"/>
    <lineage>
        <taxon>Eukaryota</taxon>
        <taxon>Metazoa</taxon>
        <taxon>Ecdysozoa</taxon>
        <taxon>Arthropoda</taxon>
        <taxon>Hexapoda</taxon>
        <taxon>Insecta</taxon>
        <taxon>Pterygota</taxon>
        <taxon>Neoptera</taxon>
        <taxon>Endopterygota</taxon>
        <taxon>Lepidoptera</taxon>
        <taxon>Glossata</taxon>
        <taxon>Ditrysia</taxon>
        <taxon>Noctuoidea</taxon>
        <taxon>Noctuidae</taxon>
        <taxon>Amphipyrinae</taxon>
        <taxon>Spodoptera</taxon>
    </lineage>
</organism>
<dbReference type="AlphaFoldDB" id="A0A922MV67"/>